<gene>
    <name evidence="14 16" type="primary">addB</name>
    <name evidence="16" type="ORF">D4N35_001930</name>
</gene>
<evidence type="ECO:0000256" key="14">
    <source>
        <dbReference type="HAMAP-Rule" id="MF_01452"/>
    </source>
</evidence>
<dbReference type="Pfam" id="PF21445">
    <property type="entry name" value="ADDB_N"/>
    <property type="match status" value="1"/>
</dbReference>
<dbReference type="Proteomes" id="UP000273811">
    <property type="component" value="Unassembled WGS sequence"/>
</dbReference>
<comment type="caution">
    <text evidence="16">The sequence shown here is derived from an EMBL/GenBank/DDBJ whole genome shotgun (WGS) entry which is preliminary data.</text>
</comment>
<keyword evidence="9 14" id="KW-0067">ATP-binding</keyword>
<evidence type="ECO:0000256" key="5">
    <source>
        <dbReference type="ARBA" id="ARBA00022763"/>
    </source>
</evidence>
<dbReference type="Pfam" id="PF12705">
    <property type="entry name" value="PDDEXK_1"/>
    <property type="match status" value="1"/>
</dbReference>
<evidence type="ECO:0000313" key="17">
    <source>
        <dbReference type="Proteomes" id="UP000273811"/>
    </source>
</evidence>
<dbReference type="GO" id="GO:0004386">
    <property type="term" value="F:helicase activity"/>
    <property type="evidence" value="ECO:0007669"/>
    <property type="project" value="UniProtKB-KW"/>
</dbReference>
<dbReference type="SUPFAM" id="SSF52540">
    <property type="entry name" value="P-loop containing nucleoside triphosphate hydrolases"/>
    <property type="match status" value="2"/>
</dbReference>
<dbReference type="PANTHER" id="PTHR30591">
    <property type="entry name" value="RECBCD ENZYME SUBUNIT RECC"/>
    <property type="match status" value="1"/>
</dbReference>
<keyword evidence="7 14" id="KW-0347">Helicase</keyword>
<evidence type="ECO:0000256" key="10">
    <source>
        <dbReference type="ARBA" id="ARBA00023004"/>
    </source>
</evidence>
<dbReference type="GO" id="GO:0046872">
    <property type="term" value="F:metal ion binding"/>
    <property type="evidence" value="ECO:0007669"/>
    <property type="project" value="UniProtKB-KW"/>
</dbReference>
<feature type="binding site" evidence="14">
    <location>
        <position position="1123"/>
    </location>
    <ligand>
        <name>[4Fe-4S] cluster</name>
        <dbReference type="ChEBI" id="CHEBI:49883"/>
    </ligand>
</feature>
<evidence type="ECO:0000256" key="13">
    <source>
        <dbReference type="ARBA" id="ARBA00023204"/>
    </source>
</evidence>
<keyword evidence="5 14" id="KW-0227">DNA damage</keyword>
<feature type="binding site" evidence="14">
    <location>
        <position position="800"/>
    </location>
    <ligand>
        <name>[4Fe-4S] cluster</name>
        <dbReference type="ChEBI" id="CHEBI:49883"/>
    </ligand>
</feature>
<protein>
    <recommendedName>
        <fullName evidence="14">ATP-dependent helicase/deoxyribonuclease subunit B</fullName>
        <ecNumber evidence="14">3.1.-.-</ecNumber>
    </recommendedName>
    <alternativeName>
        <fullName evidence="14">ATP-dependent helicase/nuclease subunit AddB</fullName>
    </alternativeName>
</protein>
<dbReference type="OrthoDB" id="9758506at2"/>
<comment type="subunit">
    <text evidence="14">Heterodimer of AddA and AddB.</text>
</comment>
<dbReference type="Gene3D" id="3.40.50.300">
    <property type="entry name" value="P-loop containing nucleotide triphosphate hydrolases"/>
    <property type="match status" value="3"/>
</dbReference>
<keyword evidence="10 14" id="KW-0408">Iron</keyword>
<evidence type="ECO:0000256" key="6">
    <source>
        <dbReference type="ARBA" id="ARBA00022801"/>
    </source>
</evidence>
<comment type="similarity">
    <text evidence="14">Belongs to the helicase family. AddB/RexB type 1 subfamily.</text>
</comment>
<comment type="cofactor">
    <cofactor evidence="14">
        <name>Mg(2+)</name>
        <dbReference type="ChEBI" id="CHEBI:18420"/>
    </cofactor>
</comment>
<evidence type="ECO:0000256" key="1">
    <source>
        <dbReference type="ARBA" id="ARBA00022485"/>
    </source>
</evidence>
<feature type="binding site" evidence="14">
    <location>
        <position position="1129"/>
    </location>
    <ligand>
        <name>[4Fe-4S] cluster</name>
        <dbReference type="ChEBI" id="CHEBI:49883"/>
    </ligand>
</feature>
<dbReference type="GO" id="GO:0000724">
    <property type="term" value="P:double-strand break repair via homologous recombination"/>
    <property type="evidence" value="ECO:0007669"/>
    <property type="project" value="UniProtKB-UniRule"/>
</dbReference>
<keyword evidence="13 14" id="KW-0234">DNA repair</keyword>
<dbReference type="InterPro" id="IPR014140">
    <property type="entry name" value="DNA_helicase_suAddB"/>
</dbReference>
<evidence type="ECO:0000256" key="2">
    <source>
        <dbReference type="ARBA" id="ARBA00022722"/>
    </source>
</evidence>
<comment type="function">
    <text evidence="14">The heterodimer acts as both an ATP-dependent DNA helicase and an ATP-dependent, dual-direction single-stranded exonuclease. Recognizes the chi site generating a DNA molecule suitable for the initiation of homologous recombination. The AddB subunit has 5' -&gt; 3' nuclease activity but not helicase activity.</text>
</comment>
<keyword evidence="12 14" id="KW-0238">DNA-binding</keyword>
<dbReference type="GO" id="GO:0008409">
    <property type="term" value="F:5'-3' exonuclease activity"/>
    <property type="evidence" value="ECO:0007669"/>
    <property type="project" value="UniProtKB-UniRule"/>
</dbReference>
<comment type="cofactor">
    <cofactor evidence="14">
        <name>[4Fe-4S] cluster</name>
        <dbReference type="ChEBI" id="CHEBI:49883"/>
    </cofactor>
    <text evidence="14">Binds 1 [4Fe-4S] cluster.</text>
</comment>
<dbReference type="InterPro" id="IPR038726">
    <property type="entry name" value="PDDEXK_AddAB-type"/>
</dbReference>
<keyword evidence="1 14" id="KW-0004">4Fe-4S</keyword>
<dbReference type="GO" id="GO:0051539">
    <property type="term" value="F:4 iron, 4 sulfur cluster binding"/>
    <property type="evidence" value="ECO:0007669"/>
    <property type="project" value="UniProtKB-KW"/>
</dbReference>
<dbReference type="RefSeq" id="WP_120069141.1">
    <property type="nucleotide sequence ID" value="NZ_CP126113.1"/>
</dbReference>
<dbReference type="EC" id="3.1.-.-" evidence="14"/>
<evidence type="ECO:0000259" key="15">
    <source>
        <dbReference type="PROSITE" id="PS51217"/>
    </source>
</evidence>
<evidence type="ECO:0000256" key="12">
    <source>
        <dbReference type="ARBA" id="ARBA00023125"/>
    </source>
</evidence>
<evidence type="ECO:0000256" key="9">
    <source>
        <dbReference type="ARBA" id="ARBA00022840"/>
    </source>
</evidence>
<dbReference type="NCBIfam" id="TIGR02773">
    <property type="entry name" value="addB_Gpos"/>
    <property type="match status" value="1"/>
</dbReference>
<dbReference type="InterPro" id="IPR049035">
    <property type="entry name" value="ADDB_N"/>
</dbReference>
<dbReference type="GO" id="GO:0005524">
    <property type="term" value="F:ATP binding"/>
    <property type="evidence" value="ECO:0007669"/>
    <property type="project" value="UniProtKB-UniRule"/>
</dbReference>
<evidence type="ECO:0000256" key="3">
    <source>
        <dbReference type="ARBA" id="ARBA00022723"/>
    </source>
</evidence>
<keyword evidence="17" id="KW-1185">Reference proteome</keyword>
<keyword evidence="2 14" id="KW-0540">Nuclease</keyword>
<comment type="miscellaneous">
    <text evidence="14">Despite having conserved helicase domains, this subunit does not have helicase activity.</text>
</comment>
<proteinExistence type="inferred from homology"/>
<dbReference type="Gene3D" id="6.10.140.1030">
    <property type="match status" value="1"/>
</dbReference>
<sequence>MSLRFVIGRTGTGKTTLIQDEIRKKLAEQPDGPPILYIVPEQMTFLSEYELVQSKGLAGMIRAQVYSFTRLAWRIFQETGGASRNHVTSTGLNMLIKKIIEEHKNELKLFRQASDKTGFIQEVEQIFTEFKHYCVKPEDLAQKREEVGFFQSQKALADKMHDLELIYRHYEDALSGKYLDSNDYLRLLAESIDKSRFLKNAEVYIDGFHSFTPQEYLVIERLLTVCSRVSVSLMLDRPFKSETPDELYLFRMTGETYENLYELASQGGIAVEDDVILRETFKFKHDSLKFLESRHADRPAGQYSGRPAVRLMQSVNRRAEIEGIAREIRRLVMEEGYRYKDIAVLMRNGNQYQGEMETIFYDYDIPYFIDQKRSMLNHPLVELIRSVLEVISSNWRYEHVFRAIKTDLLFPTEGDLNSLREQMDRLENYVLAYGIKGNGWTKKDRWTYRRFRGLELDSMVQTDEEKEIEKELAVSRDIVALPILRLARRLKKAETGRELCEAVYFFLEELEIPRKLELLSEDAEEKGQLVASREHDQAWNGVMELLDQFVEILGDTKMTLEDFIPVINAGLEEMKFSLIPPAIDQVFVANLEQSRLSHVKVSFVAGLNDGVLPAKFSEGGVFSDEDRASLMDAGMNIAPDSRRRLLNEEFVAYRAFTSAEEQLLLSWSLADDEGKALQPSPYIERIKGMFPEIVETTAVNDPAELSGDDQFEYISHPDSAAAYLTGQLNLKKRNYPVEPFWWDVYNFYMSDPLWKRKADRILSSLFFKNGTKKLSEDTSKDLYGESITASVSRMELFNSCPFSHFALHGLKLRDREIFRLEAPHIGDLFHAALKWISDQVNKNNLKWANLTKKQCEQLAMEAVAFLAPKLQNHILLSSNRYNYIKRKLEQVIGRASYAMSGHAKESGFSPVGLELAFGPKQQLPPLAFTLKNGMKMELQGRIDRVDKAENDNGIYLRVIDYKSSARELDLSEIYYGLSLQMLTYLDIIITYSKQLIGKEAFPAGVFYFHLHNPMIQTDKIMTLSEIEEEIFKKFRMKGLVLEDPELVRLMDFSLETGESNIISAGIKKDGTLSARSKSATKEELGLLRRHVRSLYQQSGNGIISGKVDIDPYRMKDKTPCKFCLYKPVCQFDPALPENEFRLIQPEKRETVITRIREEGEELEN</sequence>
<reference evidence="16" key="1">
    <citation type="submission" date="2018-12" db="EMBL/GenBank/DDBJ databases">
        <authorList>
            <person name="Sun L."/>
            <person name="Chen Z."/>
        </authorList>
    </citation>
    <scope>NUCLEOTIDE SEQUENCE [LARGE SCALE GENOMIC DNA]</scope>
    <source>
        <strain evidence="16">DSM 16012</strain>
    </source>
</reference>
<dbReference type="EMBL" id="QYTU02000002">
    <property type="protein sequence ID" value="RWR14562.1"/>
    <property type="molecule type" value="Genomic_DNA"/>
</dbReference>
<dbReference type="GO" id="GO:0003690">
    <property type="term" value="F:double-stranded DNA binding"/>
    <property type="evidence" value="ECO:0007669"/>
    <property type="project" value="UniProtKB-UniRule"/>
</dbReference>
<evidence type="ECO:0000256" key="7">
    <source>
        <dbReference type="ARBA" id="ARBA00022806"/>
    </source>
</evidence>
<organism evidence="16 17">
    <name type="scientific">Siminovitchia fortis</name>
    <dbReference type="NCBI Taxonomy" id="254758"/>
    <lineage>
        <taxon>Bacteria</taxon>
        <taxon>Bacillati</taxon>
        <taxon>Bacillota</taxon>
        <taxon>Bacilli</taxon>
        <taxon>Bacillales</taxon>
        <taxon>Bacillaceae</taxon>
        <taxon>Siminovitchia</taxon>
    </lineage>
</organism>
<dbReference type="InterPro" id="IPR011604">
    <property type="entry name" value="PDDEXK-like_dom_sf"/>
</dbReference>
<keyword evidence="11 14" id="KW-0411">Iron-sulfur</keyword>
<dbReference type="InterPro" id="IPR014017">
    <property type="entry name" value="DNA_helicase_UvrD-like_C"/>
</dbReference>
<evidence type="ECO:0000256" key="8">
    <source>
        <dbReference type="ARBA" id="ARBA00022839"/>
    </source>
</evidence>
<accession>A0A443J287</accession>
<keyword evidence="8 14" id="KW-0269">Exonuclease</keyword>
<dbReference type="AlphaFoldDB" id="A0A443J287"/>
<evidence type="ECO:0000313" key="16">
    <source>
        <dbReference type="EMBL" id="RWR14562.1"/>
    </source>
</evidence>
<dbReference type="InterPro" id="IPR027417">
    <property type="entry name" value="P-loop_NTPase"/>
</dbReference>
<evidence type="ECO:0000256" key="11">
    <source>
        <dbReference type="ARBA" id="ARBA00023014"/>
    </source>
</evidence>
<dbReference type="PROSITE" id="PS51217">
    <property type="entry name" value="UVRD_HELICASE_CTER"/>
    <property type="match status" value="1"/>
</dbReference>
<keyword evidence="6 14" id="KW-0378">Hydrolase</keyword>
<keyword evidence="3 14" id="KW-0479">Metal-binding</keyword>
<dbReference type="Gene3D" id="3.90.320.10">
    <property type="match status" value="1"/>
</dbReference>
<feature type="binding site" evidence="14">
    <location>
        <position position="1120"/>
    </location>
    <ligand>
        <name>[4Fe-4S] cluster</name>
        <dbReference type="ChEBI" id="CHEBI:49883"/>
    </ligand>
</feature>
<dbReference type="HAMAP" id="MF_01452">
    <property type="entry name" value="AddB_type1"/>
    <property type="match status" value="1"/>
</dbReference>
<evidence type="ECO:0000256" key="4">
    <source>
        <dbReference type="ARBA" id="ARBA00022741"/>
    </source>
</evidence>
<keyword evidence="4 14" id="KW-0547">Nucleotide-binding</keyword>
<name>A0A443J287_9BACI</name>
<dbReference type="PANTHER" id="PTHR30591:SF1">
    <property type="entry name" value="RECBCD ENZYME SUBUNIT RECC"/>
    <property type="match status" value="1"/>
</dbReference>
<feature type="domain" description="UvrD-like helicase C-terminal" evidence="15">
    <location>
        <begin position="278"/>
        <end position="596"/>
    </location>
</feature>